<evidence type="ECO:0000256" key="5">
    <source>
        <dbReference type="ARBA" id="ARBA00022801"/>
    </source>
</evidence>
<keyword evidence="2" id="KW-0645">Protease</keyword>
<dbReference type="GO" id="GO:0006508">
    <property type="term" value="P:proteolysis"/>
    <property type="evidence" value="ECO:0007669"/>
    <property type="project" value="UniProtKB-KW"/>
</dbReference>
<reference evidence="13 14" key="1">
    <citation type="submission" date="2014-11" db="EMBL/GenBank/DDBJ databases">
        <authorList>
            <person name="Zhu J."/>
            <person name="Qi W."/>
            <person name="Song R."/>
        </authorList>
    </citation>
    <scope>NUCLEOTIDE SEQUENCE [LARGE SCALE GENOMIC DNA]</scope>
</reference>
<dbReference type="Pfam" id="PF14543">
    <property type="entry name" value="TAXi_N"/>
    <property type="match status" value="1"/>
</dbReference>
<proteinExistence type="inferred from homology"/>
<keyword evidence="14" id="KW-1185">Reference proteome</keyword>
<evidence type="ECO:0000256" key="7">
    <source>
        <dbReference type="ARBA" id="ARBA00023136"/>
    </source>
</evidence>
<accession>A0A0G4GJK4</accession>
<feature type="region of interest" description="Disordered" evidence="10">
    <location>
        <begin position="82"/>
        <end position="104"/>
    </location>
</feature>
<dbReference type="PROSITE" id="PS51767">
    <property type="entry name" value="PEPTIDASE_A1"/>
    <property type="match status" value="1"/>
</dbReference>
<feature type="region of interest" description="Disordered" evidence="10">
    <location>
        <begin position="1"/>
        <end position="26"/>
    </location>
</feature>
<dbReference type="InterPro" id="IPR033121">
    <property type="entry name" value="PEPTIDASE_A1"/>
</dbReference>
<dbReference type="AlphaFoldDB" id="A0A0G4GJK4"/>
<dbReference type="GO" id="GO:0012505">
    <property type="term" value="C:endomembrane system"/>
    <property type="evidence" value="ECO:0007669"/>
    <property type="project" value="UniProtKB-SubCell"/>
</dbReference>
<sequence>MMPSIPPPSPPPQPIPSAPPDEKPSRGVCRLEAACAVATLTAILVIWRVGCPRGATEDSSSADTRGLEGRIASAHYRGLSVGDTNESEWSSSSPSPPPATSATVGGAGRVQYAQLYGGIYGTGYYYLDLLIGSPVPQRQSVILDTGSTILAFPCKNCLHCGSHIDSPFDFRLSQSAEWESCHHQDGGTQGEPSLSVWREGGEPLEWCPSSACRHGRCSYRQGYTEGSQIVGYWFSDFIQLGDRQQDNPPVKAFAGCHSEENKLFRTQKASGILGIASRRQSDHPTFLDAIFDTMTVPRRAFSICLAEEGGLLTVGGWSGNSSSEFGGGEGVWTSMVPSVYYAVTIQGGWVGDVRLGWGTEEWVQAIVDSGTTYTYLPKSVWPSFRALFLSLCPPDSGGNNLRGSSPLTDTIRHQQTHHTDNDKDGTFISPPPLSTTATTTSSSHSGVGPIPGCRRLHSSVNEGVAADNTGGDTAGGPSGGDMCWSLKGGRSTAELFPTIHLQFKGGKVPWRPTSYLHARGSDHIWCLAVDDNRRQSAVLGMSFMVGHEVIVDKQRQLVGFVEAHCPSYQDRPTAPSRVGVLPQEGVWIALLIGVFALIIVCLCVRPSPTVPAANRTINGSSGRKVYHTMSYRPIVSYVSREVPSAAHDGMAATNGRTHGGLP</sequence>
<dbReference type="InterPro" id="IPR021109">
    <property type="entry name" value="Peptidase_aspartic_dom_sf"/>
</dbReference>
<keyword evidence="6 11" id="KW-1133">Transmembrane helix</keyword>
<feature type="compositionally biased region" description="Polar residues" evidence="10">
    <location>
        <begin position="399"/>
        <end position="408"/>
    </location>
</feature>
<keyword evidence="7 11" id="KW-0472">Membrane</keyword>
<evidence type="ECO:0000313" key="14">
    <source>
        <dbReference type="Proteomes" id="UP000041254"/>
    </source>
</evidence>
<dbReference type="InterPro" id="IPR001969">
    <property type="entry name" value="Aspartic_peptidase_AS"/>
</dbReference>
<dbReference type="Pfam" id="PF14541">
    <property type="entry name" value="TAXi_C"/>
    <property type="match status" value="1"/>
</dbReference>
<gene>
    <name evidence="13" type="ORF">Vbra_17994</name>
</gene>
<evidence type="ECO:0000256" key="10">
    <source>
        <dbReference type="SAM" id="MobiDB-lite"/>
    </source>
</evidence>
<dbReference type="PANTHER" id="PTHR13683:SF375">
    <property type="entry name" value="PEPTIDASE A1 DOMAIN-CONTAINING PROTEIN"/>
    <property type="match status" value="1"/>
</dbReference>
<evidence type="ECO:0000256" key="6">
    <source>
        <dbReference type="ARBA" id="ARBA00022989"/>
    </source>
</evidence>
<evidence type="ECO:0000256" key="4">
    <source>
        <dbReference type="ARBA" id="ARBA00022729"/>
    </source>
</evidence>
<evidence type="ECO:0000256" key="1">
    <source>
        <dbReference type="ARBA" id="ARBA00007447"/>
    </source>
</evidence>
<dbReference type="InterPro" id="IPR032799">
    <property type="entry name" value="TAXi_C"/>
</dbReference>
<dbReference type="EMBL" id="CDMY01000688">
    <property type="protein sequence ID" value="CEM30099.1"/>
    <property type="molecule type" value="Genomic_DNA"/>
</dbReference>
<protein>
    <recommendedName>
        <fullName evidence="12">Peptidase A1 domain-containing protein</fullName>
    </recommendedName>
</protein>
<feature type="region of interest" description="Disordered" evidence="10">
    <location>
        <begin position="399"/>
        <end position="449"/>
    </location>
</feature>
<feature type="active site" evidence="9">
    <location>
        <position position="144"/>
    </location>
</feature>
<keyword evidence="3 11" id="KW-0812">Transmembrane</keyword>
<evidence type="ECO:0000256" key="2">
    <source>
        <dbReference type="ARBA" id="ARBA00022670"/>
    </source>
</evidence>
<evidence type="ECO:0000256" key="9">
    <source>
        <dbReference type="PIRSR" id="PIRSR601461-1"/>
    </source>
</evidence>
<comment type="similarity">
    <text evidence="1">Belongs to the peptidase A1 family.</text>
</comment>
<evidence type="ECO:0000256" key="8">
    <source>
        <dbReference type="ARBA" id="ARBA00046288"/>
    </source>
</evidence>
<dbReference type="GO" id="GO:0004190">
    <property type="term" value="F:aspartic-type endopeptidase activity"/>
    <property type="evidence" value="ECO:0007669"/>
    <property type="project" value="InterPro"/>
</dbReference>
<dbReference type="VEuPathDB" id="CryptoDB:Vbra_17994"/>
<name>A0A0G4GJK4_VITBC</name>
<dbReference type="InterPro" id="IPR032861">
    <property type="entry name" value="TAXi_N"/>
</dbReference>
<dbReference type="OrthoDB" id="2747330at2759"/>
<feature type="domain" description="Peptidase A1" evidence="12">
    <location>
        <begin position="125"/>
        <end position="561"/>
    </location>
</feature>
<keyword evidence="5" id="KW-0378">Hydrolase</keyword>
<comment type="subcellular location">
    <subcellularLocation>
        <location evidence="8">Endomembrane system</location>
        <topology evidence="8">Single-pass type I membrane protein</topology>
    </subcellularLocation>
</comment>
<dbReference type="STRING" id="1169540.A0A0G4GJK4"/>
<evidence type="ECO:0000313" key="13">
    <source>
        <dbReference type="EMBL" id="CEM30099.1"/>
    </source>
</evidence>
<dbReference type="InParanoid" id="A0A0G4GJK4"/>
<evidence type="ECO:0000256" key="3">
    <source>
        <dbReference type="ARBA" id="ARBA00022692"/>
    </source>
</evidence>
<feature type="compositionally biased region" description="Low complexity" evidence="10">
    <location>
        <begin position="434"/>
        <end position="443"/>
    </location>
</feature>
<dbReference type="PhylomeDB" id="A0A0G4GJK4"/>
<dbReference type="Gene3D" id="2.40.70.10">
    <property type="entry name" value="Acid Proteases"/>
    <property type="match status" value="2"/>
</dbReference>
<dbReference type="InterPro" id="IPR001461">
    <property type="entry name" value="Aspartic_peptidase_A1"/>
</dbReference>
<feature type="active site" evidence="9">
    <location>
        <position position="368"/>
    </location>
</feature>
<dbReference type="Proteomes" id="UP000041254">
    <property type="component" value="Unassembled WGS sequence"/>
</dbReference>
<evidence type="ECO:0000259" key="12">
    <source>
        <dbReference type="PROSITE" id="PS51767"/>
    </source>
</evidence>
<evidence type="ECO:0000256" key="11">
    <source>
        <dbReference type="SAM" id="Phobius"/>
    </source>
</evidence>
<organism evidence="13 14">
    <name type="scientific">Vitrella brassicaformis (strain CCMP3155)</name>
    <dbReference type="NCBI Taxonomy" id="1169540"/>
    <lineage>
        <taxon>Eukaryota</taxon>
        <taxon>Sar</taxon>
        <taxon>Alveolata</taxon>
        <taxon>Colpodellida</taxon>
        <taxon>Vitrellaceae</taxon>
        <taxon>Vitrella</taxon>
    </lineage>
</organism>
<feature type="compositionally biased region" description="Pro residues" evidence="10">
    <location>
        <begin position="1"/>
        <end position="19"/>
    </location>
</feature>
<feature type="transmembrane region" description="Helical" evidence="11">
    <location>
        <begin position="585"/>
        <end position="604"/>
    </location>
</feature>
<keyword evidence="4" id="KW-0732">Signal</keyword>
<dbReference type="PANTHER" id="PTHR13683">
    <property type="entry name" value="ASPARTYL PROTEASES"/>
    <property type="match status" value="1"/>
</dbReference>
<dbReference type="SUPFAM" id="SSF50630">
    <property type="entry name" value="Acid proteases"/>
    <property type="match status" value="1"/>
</dbReference>
<dbReference type="PROSITE" id="PS00141">
    <property type="entry name" value="ASP_PROTEASE"/>
    <property type="match status" value="1"/>
</dbReference>